<dbReference type="EMBL" id="CP003524">
    <property type="protein sequence ID" value="AFN83269.1"/>
    <property type="molecule type" value="Genomic_DNA"/>
</dbReference>
<dbReference type="Pfam" id="PF09729">
    <property type="entry name" value="Gti1_Pac2"/>
    <property type="match status" value="1"/>
</dbReference>
<reference evidence="1 2" key="1">
    <citation type="journal article" date="2012" name="Proc. Natl. Acad. Sci. U.S.A.">
        <title>Gain and loss of multiple functionally related, horizontally transferred genes in the reduced genomes of two microsporidian parasites.</title>
        <authorList>
            <person name="Pombert J.-F."/>
            <person name="Selman M."/>
            <person name="Burki F."/>
            <person name="Bardell F.T."/>
            <person name="Farinelli L."/>
            <person name="Solter L.F."/>
            <person name="Whitman D.W."/>
            <person name="Weiss L.M."/>
            <person name="Corradi N."/>
            <person name="Keeling P.J."/>
        </authorList>
    </citation>
    <scope>NUCLEOTIDE SEQUENCE [LARGE SCALE GENOMIC DNA]</scope>
    <source>
        <strain evidence="1 2">SJ-2008</strain>
    </source>
</reference>
<dbReference type="AlphaFoldDB" id="I7AND4"/>
<name>I7AND4_ENCRO</name>
<dbReference type="Proteomes" id="UP000010094">
    <property type="component" value="Chromosome VII"/>
</dbReference>
<dbReference type="GeneID" id="20521577"/>
<accession>I7AND4</accession>
<organism evidence="1 2">
    <name type="scientific">Encephalitozoon romaleae (strain SJ-2008)</name>
    <name type="common">Microsporidian parasite</name>
    <dbReference type="NCBI Taxonomy" id="1178016"/>
    <lineage>
        <taxon>Eukaryota</taxon>
        <taxon>Fungi</taxon>
        <taxon>Fungi incertae sedis</taxon>
        <taxon>Microsporidia</taxon>
        <taxon>Unikaryonidae</taxon>
        <taxon>Encephalitozoon</taxon>
    </lineage>
</organism>
<dbReference type="RefSeq" id="XP_009264766.1">
    <property type="nucleotide sequence ID" value="XM_009266491.1"/>
</dbReference>
<dbReference type="OrthoDB" id="5572844at2759"/>
<dbReference type="PANTHER" id="PTHR28027:SF2">
    <property type="entry name" value="TRANSCRIPTIONAL REGULATOR MIT1"/>
    <property type="match status" value="1"/>
</dbReference>
<dbReference type="GO" id="GO:0003677">
    <property type="term" value="F:DNA binding"/>
    <property type="evidence" value="ECO:0007669"/>
    <property type="project" value="TreeGrafter"/>
</dbReference>
<gene>
    <name evidence="1" type="ordered locus">EROM_070180</name>
</gene>
<dbReference type="HOGENOM" id="CLU_107279_0_0_1"/>
<protein>
    <submittedName>
        <fullName evidence="1">Gluconate transport-inducing protein</fullName>
    </submittedName>
</protein>
<evidence type="ECO:0000313" key="1">
    <source>
        <dbReference type="EMBL" id="AFN83269.1"/>
    </source>
</evidence>
<evidence type="ECO:0000313" key="2">
    <source>
        <dbReference type="Proteomes" id="UP000010094"/>
    </source>
</evidence>
<dbReference type="VEuPathDB" id="MicrosporidiaDB:EROM_070180"/>
<dbReference type="InterPro" id="IPR018608">
    <property type="entry name" value="Gti1/Pac2"/>
</dbReference>
<dbReference type="PANTHER" id="PTHR28027">
    <property type="entry name" value="TRANSCRIPTIONAL REGULATOR MIT1"/>
    <property type="match status" value="1"/>
</dbReference>
<keyword evidence="2" id="KW-1185">Reference proteome</keyword>
<proteinExistence type="predicted"/>
<sequence>MNKLFGYIKTYEEACLIVHSVRLGYLNAIQGRLTPEERENIRSGDIFCFVESPNGIRRWTDGKTWSPSKIHGQFLLYQEVPKHMNKSAIGKRNRQKSLLGLNERGRSREKIINWDDKLSLNKKTISILLQNKTYHVIAYFRPMFFRVSLIKIPFFNQMDLALKRYPELLSDEFLATMIGKKDFYSQFSLPLPSNKTIFPEVKRHSLEEIASSVLAEWMRQKMKGNDVGKKYICFYDTNKW</sequence>
<dbReference type="KEGG" id="ero:EROM_070180"/>